<dbReference type="Pfam" id="PF06236">
    <property type="entry name" value="MelC1"/>
    <property type="match status" value="1"/>
</dbReference>
<feature type="region of interest" description="Disordered" evidence="3">
    <location>
        <begin position="34"/>
        <end position="59"/>
    </location>
</feature>
<dbReference type="Proteomes" id="UP000236754">
    <property type="component" value="Unassembled WGS sequence"/>
</dbReference>
<dbReference type="OrthoDB" id="3405860at2"/>
<evidence type="ECO:0000313" key="5">
    <source>
        <dbReference type="EMBL" id="SEG47085.1"/>
    </source>
</evidence>
<evidence type="ECO:0000313" key="6">
    <source>
        <dbReference type="Proteomes" id="UP000236754"/>
    </source>
</evidence>
<keyword evidence="6" id="KW-1185">Reference proteome</keyword>
<proteinExistence type="inferred from homology"/>
<comment type="similarity">
    <text evidence="1">Belongs to the melC1 family.</text>
</comment>
<gene>
    <name evidence="5" type="ORF">SAMN05216223_105357</name>
</gene>
<dbReference type="GO" id="GO:0042438">
    <property type="term" value="P:melanin biosynthetic process"/>
    <property type="evidence" value="ECO:0007669"/>
    <property type="project" value="InterPro"/>
</dbReference>
<organism evidence="5 6">
    <name type="scientific">Actinacidiphila yanglinensis</name>
    <dbReference type="NCBI Taxonomy" id="310779"/>
    <lineage>
        <taxon>Bacteria</taxon>
        <taxon>Bacillati</taxon>
        <taxon>Actinomycetota</taxon>
        <taxon>Actinomycetes</taxon>
        <taxon>Kitasatosporales</taxon>
        <taxon>Streptomycetaceae</taxon>
        <taxon>Actinacidiphila</taxon>
    </lineage>
</organism>
<evidence type="ECO:0000256" key="1">
    <source>
        <dbReference type="ARBA" id="ARBA00009871"/>
    </source>
</evidence>
<accession>A0A1H6AGE0</accession>
<sequence length="144" mass="14644">MVSRRRVLRTGLTTAAAVSGTAIALRPMLAAGQPAADQAPGGEVPAGSDGKSGVTAGTGEGVSTPLFDEVYRGRRIQGFTSTDASGLLLLVDGRPLGAMRRFDGSFISMADHYQSYPTPLATARGAVDVIGGAQLADAAAAHHH</sequence>
<feature type="chain" id="PRO_5039185555" evidence="4">
    <location>
        <begin position="25"/>
        <end position="144"/>
    </location>
</feature>
<name>A0A1H6AGE0_9ACTN</name>
<keyword evidence="4" id="KW-0732">Signal</keyword>
<keyword evidence="2" id="KW-0186">Copper</keyword>
<protein>
    <submittedName>
        <fullName evidence="5">Tyrosinase co-factor MelC1</fullName>
    </submittedName>
</protein>
<dbReference type="EMBL" id="FNVU01000005">
    <property type="protein sequence ID" value="SEG47085.1"/>
    <property type="molecule type" value="Genomic_DNA"/>
</dbReference>
<feature type="signal peptide" evidence="4">
    <location>
        <begin position="1"/>
        <end position="24"/>
    </location>
</feature>
<dbReference type="Gene3D" id="3.30.1880.10">
    <property type="entry name" value="protein ne1242 domain like"/>
    <property type="match status" value="1"/>
</dbReference>
<dbReference type="AlphaFoldDB" id="A0A1H6AGE0"/>
<evidence type="ECO:0000256" key="4">
    <source>
        <dbReference type="SAM" id="SignalP"/>
    </source>
</evidence>
<dbReference type="PROSITE" id="PS51318">
    <property type="entry name" value="TAT"/>
    <property type="match status" value="1"/>
</dbReference>
<dbReference type="InterPro" id="IPR023199">
    <property type="entry name" value="GriE/MELC1_sf"/>
</dbReference>
<evidence type="ECO:0000256" key="2">
    <source>
        <dbReference type="ARBA" id="ARBA00023008"/>
    </source>
</evidence>
<dbReference type="GO" id="GO:0005507">
    <property type="term" value="F:copper ion binding"/>
    <property type="evidence" value="ECO:0007669"/>
    <property type="project" value="InterPro"/>
</dbReference>
<dbReference type="InterPro" id="IPR010928">
    <property type="entry name" value="MelC1"/>
</dbReference>
<dbReference type="InterPro" id="IPR006311">
    <property type="entry name" value="TAT_signal"/>
</dbReference>
<evidence type="ECO:0000256" key="3">
    <source>
        <dbReference type="SAM" id="MobiDB-lite"/>
    </source>
</evidence>
<dbReference type="RefSeq" id="WP_103886145.1">
    <property type="nucleotide sequence ID" value="NZ_FNVU01000005.1"/>
</dbReference>
<reference evidence="5 6" key="1">
    <citation type="submission" date="2016-10" db="EMBL/GenBank/DDBJ databases">
        <authorList>
            <person name="de Groot N.N."/>
        </authorList>
    </citation>
    <scope>NUCLEOTIDE SEQUENCE [LARGE SCALE GENOMIC DNA]</scope>
    <source>
        <strain evidence="5 6">CGMCC 4.2023</strain>
    </source>
</reference>